<gene>
    <name evidence="2" type="ORF">AVDCRST_MAG43-1315</name>
</gene>
<dbReference type="EMBL" id="CADCWI010000067">
    <property type="protein sequence ID" value="CAA9554213.1"/>
    <property type="molecule type" value="Genomic_DNA"/>
</dbReference>
<name>A0A6J4ULD7_9BACT</name>
<dbReference type="AlphaFoldDB" id="A0A6J4ULD7"/>
<feature type="region of interest" description="Disordered" evidence="1">
    <location>
        <begin position="1"/>
        <end position="115"/>
    </location>
</feature>
<feature type="non-terminal residue" evidence="2">
    <location>
        <position position="1"/>
    </location>
</feature>
<evidence type="ECO:0000313" key="2">
    <source>
        <dbReference type="EMBL" id="CAA9554213.1"/>
    </source>
</evidence>
<feature type="compositionally biased region" description="Pro residues" evidence="1">
    <location>
        <begin position="73"/>
        <end position="86"/>
    </location>
</feature>
<proteinExistence type="predicted"/>
<feature type="non-terminal residue" evidence="2">
    <location>
        <position position="115"/>
    </location>
</feature>
<reference evidence="2" key="1">
    <citation type="submission" date="2020-02" db="EMBL/GenBank/DDBJ databases">
        <authorList>
            <person name="Meier V. D."/>
        </authorList>
    </citation>
    <scope>NUCLEOTIDE SEQUENCE</scope>
    <source>
        <strain evidence="2">AVDCRST_MAG43</strain>
    </source>
</reference>
<evidence type="ECO:0000256" key="1">
    <source>
        <dbReference type="SAM" id="MobiDB-lite"/>
    </source>
</evidence>
<accession>A0A6J4ULD7</accession>
<protein>
    <submittedName>
        <fullName evidence="2">Uncharacterized protein</fullName>
    </submittedName>
</protein>
<organism evidence="2">
    <name type="scientific">uncultured Thermomicrobiales bacterium</name>
    <dbReference type="NCBI Taxonomy" id="1645740"/>
    <lineage>
        <taxon>Bacteria</taxon>
        <taxon>Pseudomonadati</taxon>
        <taxon>Thermomicrobiota</taxon>
        <taxon>Thermomicrobia</taxon>
        <taxon>Thermomicrobiales</taxon>
        <taxon>environmental samples</taxon>
    </lineage>
</organism>
<feature type="compositionally biased region" description="Basic residues" evidence="1">
    <location>
        <begin position="1"/>
        <end position="25"/>
    </location>
</feature>
<sequence>ERHGARRRQGPERRRRAGSAPRRRAGPGAPGWRSPHRGGIPRQPDAEPQPVRLRAEHLWRVAAHPADHRRRLPPGPPPVPDHPPVPLGAGGLRHFRPGPLAGAARSGTGAGDPAR</sequence>